<dbReference type="EMBL" id="CAEZXS010000190">
    <property type="protein sequence ID" value="CAB4709479.1"/>
    <property type="molecule type" value="Genomic_DNA"/>
</dbReference>
<reference evidence="1" key="1">
    <citation type="submission" date="2020-05" db="EMBL/GenBank/DDBJ databases">
        <authorList>
            <person name="Chiriac C."/>
            <person name="Salcher M."/>
            <person name="Ghai R."/>
            <person name="Kavagutti S V."/>
        </authorList>
    </citation>
    <scope>NUCLEOTIDE SEQUENCE</scope>
</reference>
<gene>
    <name evidence="1" type="ORF">UFOPK2582_01354</name>
</gene>
<protein>
    <submittedName>
        <fullName evidence="1">Unannotated protein</fullName>
    </submittedName>
</protein>
<proteinExistence type="predicted"/>
<organism evidence="1">
    <name type="scientific">freshwater metagenome</name>
    <dbReference type="NCBI Taxonomy" id="449393"/>
    <lineage>
        <taxon>unclassified sequences</taxon>
        <taxon>metagenomes</taxon>
        <taxon>ecological metagenomes</taxon>
    </lineage>
</organism>
<name>A0A6J6QF13_9ZZZZ</name>
<accession>A0A6J6QF13</accession>
<sequence>MTKYGRTAIQVPVAVIGQVDHGCRISLCEVGNPKRVTRELIGDPNSQIAGEPLIAILALQSERNAPTYRGVLVAQQFPISAAKPCGSAMELIVALVRREFHNSAVQSEPSSGDAIGVSPHRSTEVRIQSRVLVLLNRIKRKVDRTEHTLFVGRLEATDRGTVGQQTQSHLAIVKFALFDLHTSLACYGRDFHLTIGT</sequence>
<dbReference type="AlphaFoldDB" id="A0A6J6QF13"/>
<evidence type="ECO:0000313" key="1">
    <source>
        <dbReference type="EMBL" id="CAB4709479.1"/>
    </source>
</evidence>